<dbReference type="EMBL" id="QGKX02000095">
    <property type="protein sequence ID" value="KAF3569940.1"/>
    <property type="molecule type" value="Genomic_DNA"/>
</dbReference>
<protein>
    <submittedName>
        <fullName evidence="1">Uncharacterized protein</fullName>
    </submittedName>
</protein>
<proteinExistence type="predicted"/>
<accession>A0A8S9RB02</accession>
<evidence type="ECO:0000313" key="2">
    <source>
        <dbReference type="Proteomes" id="UP000712600"/>
    </source>
</evidence>
<dbReference type="Proteomes" id="UP000712600">
    <property type="component" value="Unassembled WGS sequence"/>
</dbReference>
<comment type="caution">
    <text evidence="1">The sequence shown here is derived from an EMBL/GenBank/DDBJ whole genome shotgun (WGS) entry which is preliminary data.</text>
</comment>
<name>A0A8S9RB02_BRACR</name>
<dbReference type="AlphaFoldDB" id="A0A8S9RB02"/>
<sequence>MDLRAHLLKAEFELGDIAYGYEIWSYLLSIDGKGFLGSESSEMWSPPVAVGFVLNRRRHIICGRLVWPSGAVSAATKAASWSLVVF</sequence>
<evidence type="ECO:0000313" key="1">
    <source>
        <dbReference type="EMBL" id="KAF3569940.1"/>
    </source>
</evidence>
<organism evidence="1 2">
    <name type="scientific">Brassica cretica</name>
    <name type="common">Mustard</name>
    <dbReference type="NCBI Taxonomy" id="69181"/>
    <lineage>
        <taxon>Eukaryota</taxon>
        <taxon>Viridiplantae</taxon>
        <taxon>Streptophyta</taxon>
        <taxon>Embryophyta</taxon>
        <taxon>Tracheophyta</taxon>
        <taxon>Spermatophyta</taxon>
        <taxon>Magnoliopsida</taxon>
        <taxon>eudicotyledons</taxon>
        <taxon>Gunneridae</taxon>
        <taxon>Pentapetalae</taxon>
        <taxon>rosids</taxon>
        <taxon>malvids</taxon>
        <taxon>Brassicales</taxon>
        <taxon>Brassicaceae</taxon>
        <taxon>Brassiceae</taxon>
        <taxon>Brassica</taxon>
    </lineage>
</organism>
<reference evidence="1" key="1">
    <citation type="submission" date="2019-12" db="EMBL/GenBank/DDBJ databases">
        <title>Genome sequencing and annotation of Brassica cretica.</title>
        <authorList>
            <person name="Studholme D.J."/>
            <person name="Sarris P."/>
        </authorList>
    </citation>
    <scope>NUCLEOTIDE SEQUENCE</scope>
    <source>
        <strain evidence="1">PFS-109/04</strain>
        <tissue evidence="1">Leaf</tissue>
    </source>
</reference>
<gene>
    <name evidence="1" type="ORF">F2Q69_00061193</name>
</gene>